<evidence type="ECO:0000256" key="1">
    <source>
        <dbReference type="ARBA" id="ARBA00022490"/>
    </source>
</evidence>
<name>A0A7W8QTZ8_9ACTN</name>
<keyword evidence="3" id="KW-0479">Metal-binding</keyword>
<evidence type="ECO:0000313" key="9">
    <source>
        <dbReference type="EMBL" id="MBB5435903.1"/>
    </source>
</evidence>
<accession>A0A7W8QTZ8</accession>
<dbReference type="PANTHER" id="PTHR19136">
    <property type="entry name" value="MOLYBDENUM COFACTOR GUANYLYLTRANSFERASE"/>
    <property type="match status" value="1"/>
</dbReference>
<evidence type="ECO:0000259" key="8">
    <source>
        <dbReference type="Pfam" id="PF12804"/>
    </source>
</evidence>
<dbReference type="RefSeq" id="WP_184399080.1">
    <property type="nucleotide sequence ID" value="NZ_BAAAJD010000022.1"/>
</dbReference>
<sequence>MGVREACDSVILAGGRADRMGGRDKPGLEAGGATLLERVAAAAPGRIVVVGPERERPRALYVREEPPGAGPVPALRAGLAEVGAPWTALLAGDLPFLRPERIDALRAAAEGRSGAVLLDGEGREQWLLGVWRTDLLRAALDGYTGRSLRGLLGPLEPAPVPPTGEQDLTAFDCDTPEQLARARAVLDAARQRIR</sequence>
<reference evidence="9 10" key="1">
    <citation type="submission" date="2020-08" db="EMBL/GenBank/DDBJ databases">
        <title>Sequencing the genomes of 1000 actinobacteria strains.</title>
        <authorList>
            <person name="Klenk H.-P."/>
        </authorList>
    </citation>
    <scope>NUCLEOTIDE SEQUENCE [LARGE SCALE GENOMIC DNA]</scope>
    <source>
        <strain evidence="9 10">DSM 44551</strain>
    </source>
</reference>
<keyword evidence="5" id="KW-0460">Magnesium</keyword>
<gene>
    <name evidence="9" type="ORF">HDA36_006051</name>
</gene>
<dbReference type="Pfam" id="PF12804">
    <property type="entry name" value="NTP_transf_3"/>
    <property type="match status" value="1"/>
</dbReference>
<dbReference type="InterPro" id="IPR013482">
    <property type="entry name" value="Molybde_CF_guanTrfase"/>
</dbReference>
<dbReference type="PANTHER" id="PTHR19136:SF81">
    <property type="entry name" value="MOLYBDENUM COFACTOR GUANYLYLTRANSFERASE"/>
    <property type="match status" value="1"/>
</dbReference>
<dbReference type="InterPro" id="IPR025877">
    <property type="entry name" value="MobA-like_NTP_Trfase"/>
</dbReference>
<dbReference type="CDD" id="cd02503">
    <property type="entry name" value="MobA"/>
    <property type="match status" value="1"/>
</dbReference>
<evidence type="ECO:0000256" key="6">
    <source>
        <dbReference type="ARBA" id="ARBA00023134"/>
    </source>
</evidence>
<feature type="domain" description="MobA-like NTP transferase" evidence="8">
    <location>
        <begin position="10"/>
        <end position="153"/>
    </location>
</feature>
<keyword evidence="4" id="KW-0547">Nucleotide-binding</keyword>
<proteinExistence type="predicted"/>
<dbReference type="Proteomes" id="UP000572635">
    <property type="component" value="Unassembled WGS sequence"/>
</dbReference>
<organism evidence="9 10">
    <name type="scientific">Nocardiopsis composta</name>
    <dbReference type="NCBI Taxonomy" id="157465"/>
    <lineage>
        <taxon>Bacteria</taxon>
        <taxon>Bacillati</taxon>
        <taxon>Actinomycetota</taxon>
        <taxon>Actinomycetes</taxon>
        <taxon>Streptosporangiales</taxon>
        <taxon>Nocardiopsidaceae</taxon>
        <taxon>Nocardiopsis</taxon>
    </lineage>
</organism>
<evidence type="ECO:0000313" key="10">
    <source>
        <dbReference type="Proteomes" id="UP000572635"/>
    </source>
</evidence>
<dbReference type="SUPFAM" id="SSF53448">
    <property type="entry name" value="Nucleotide-diphospho-sugar transferases"/>
    <property type="match status" value="1"/>
</dbReference>
<dbReference type="AlphaFoldDB" id="A0A7W8QTZ8"/>
<keyword evidence="2" id="KW-0808">Transferase</keyword>
<keyword evidence="1" id="KW-0963">Cytoplasm</keyword>
<dbReference type="GO" id="GO:0016779">
    <property type="term" value="F:nucleotidyltransferase activity"/>
    <property type="evidence" value="ECO:0007669"/>
    <property type="project" value="TreeGrafter"/>
</dbReference>
<dbReference type="GO" id="GO:0046872">
    <property type="term" value="F:metal ion binding"/>
    <property type="evidence" value="ECO:0007669"/>
    <property type="project" value="UniProtKB-KW"/>
</dbReference>
<protein>
    <submittedName>
        <fullName evidence="9">Molybdopterin-guanine dinucleotide biosynthesis protein A</fullName>
    </submittedName>
</protein>
<evidence type="ECO:0000256" key="3">
    <source>
        <dbReference type="ARBA" id="ARBA00022723"/>
    </source>
</evidence>
<dbReference type="InterPro" id="IPR029044">
    <property type="entry name" value="Nucleotide-diphossugar_trans"/>
</dbReference>
<keyword evidence="6" id="KW-0342">GTP-binding</keyword>
<dbReference type="Gene3D" id="3.90.550.10">
    <property type="entry name" value="Spore Coat Polysaccharide Biosynthesis Protein SpsA, Chain A"/>
    <property type="match status" value="1"/>
</dbReference>
<evidence type="ECO:0000256" key="5">
    <source>
        <dbReference type="ARBA" id="ARBA00022842"/>
    </source>
</evidence>
<dbReference type="EMBL" id="JACHDB010000002">
    <property type="protein sequence ID" value="MBB5435903.1"/>
    <property type="molecule type" value="Genomic_DNA"/>
</dbReference>
<dbReference type="GO" id="GO:0006777">
    <property type="term" value="P:Mo-molybdopterin cofactor biosynthetic process"/>
    <property type="evidence" value="ECO:0007669"/>
    <property type="project" value="UniProtKB-KW"/>
</dbReference>
<evidence type="ECO:0000256" key="2">
    <source>
        <dbReference type="ARBA" id="ARBA00022679"/>
    </source>
</evidence>
<evidence type="ECO:0000256" key="7">
    <source>
        <dbReference type="ARBA" id="ARBA00023150"/>
    </source>
</evidence>
<evidence type="ECO:0000256" key="4">
    <source>
        <dbReference type="ARBA" id="ARBA00022741"/>
    </source>
</evidence>
<keyword evidence="7" id="KW-0501">Molybdenum cofactor biosynthesis</keyword>
<dbReference type="GO" id="GO:0005525">
    <property type="term" value="F:GTP binding"/>
    <property type="evidence" value="ECO:0007669"/>
    <property type="project" value="UniProtKB-KW"/>
</dbReference>
<keyword evidence="10" id="KW-1185">Reference proteome</keyword>
<comment type="caution">
    <text evidence="9">The sequence shown here is derived from an EMBL/GenBank/DDBJ whole genome shotgun (WGS) entry which is preliminary data.</text>
</comment>